<sequence length="684" mass="73989">MSSDSADAVDTRGIGGTSTSSSGQAGLSSLDGFRQRNGERFGSKGDFKTRRTELLAEARNLVPQAADSGSYHRAEVAWSTFDDPNDQLGGDGRARETSSASRSAVLDWSDSKLRDDTLKLIEQFLADEGFGATKQMLAEEWSGQVRAREEQSADARMLRKGILEGAWDEVEKLLSKPLVRSINAFRYACYKQIFLELIDGREFQKAFTFLNKRLRGLEHFQPHAEEFKDLCYLLSGDFPFAADAFFGSSWLCSLVFIAAKSITDAPSFRSWEGAQPAREALVSQFSGLLEQDHLDAAAAADEATGGHTSDPASAYVPPERLKSLLHMAVAYQVEFSKYHPRKAPRVRSLLHDYESYVIPDSISQVLRGHRRNVKALCWVGSEGYSLLSGSSDGSVRLWDHASGRCEAVLEHGGRVWDVDSTKSGAYLISAGGDGTAKIWARDVSASSGGAPHSTTTTAAGNVTGGAAAGVELRHTLKSSTGDVYACRWQEDGSRLLAGGYDKLVRLYDATTGSLVSTFTGHSLGITSVTFDPAARIAITASKDTRIRIWDLNSGLAVRTLHAHLGECTSVEVDPSSRLLLSAGKDNHSLVHDLRTLKPMVRLRGSTNTRANFVKSHFAHNSLVASGSEDGVVHLSDLESGEVISTLNHGPGVVYAARWNAKQAALASCGDDGVVRTWAYQPSSK</sequence>
<evidence type="ECO:0000256" key="3">
    <source>
        <dbReference type="ARBA" id="ARBA00022737"/>
    </source>
</evidence>
<evidence type="ECO:0000313" key="8">
    <source>
        <dbReference type="Proteomes" id="UP000054845"/>
    </source>
</evidence>
<dbReference type="Gene3D" id="2.130.10.10">
    <property type="entry name" value="YVTN repeat-like/Quinoprotein amine dehydrogenase"/>
    <property type="match status" value="2"/>
</dbReference>
<dbReference type="CDD" id="cd00200">
    <property type="entry name" value="WD40"/>
    <property type="match status" value="1"/>
</dbReference>
<feature type="compositionally biased region" description="Basic and acidic residues" evidence="6">
    <location>
        <begin position="33"/>
        <end position="49"/>
    </location>
</feature>
<dbReference type="SUPFAM" id="SSF50978">
    <property type="entry name" value="WD40 repeat-like"/>
    <property type="match status" value="1"/>
</dbReference>
<protein>
    <recommendedName>
        <fullName evidence="4">WD40 repeat-containing protein SMU1</fullName>
    </recommendedName>
</protein>
<dbReference type="PROSITE" id="PS00678">
    <property type="entry name" value="WD_REPEATS_1"/>
    <property type="match status" value="1"/>
</dbReference>
<comment type="subcellular location">
    <subcellularLocation>
        <location evidence="1">Nucleus speckle</location>
    </subcellularLocation>
</comment>
<evidence type="ECO:0000313" key="7">
    <source>
        <dbReference type="EMBL" id="CEH17923.1"/>
    </source>
</evidence>
<dbReference type="OrthoDB" id="674604at2759"/>
<dbReference type="InterPro" id="IPR019775">
    <property type="entry name" value="WD40_repeat_CS"/>
</dbReference>
<keyword evidence="8" id="KW-1185">Reference proteome</keyword>
<evidence type="ECO:0000256" key="5">
    <source>
        <dbReference type="PROSITE-ProRule" id="PRU00221"/>
    </source>
</evidence>
<dbReference type="PRINTS" id="PR00320">
    <property type="entry name" value="GPROTEINBRPT"/>
</dbReference>
<evidence type="ECO:0000256" key="4">
    <source>
        <dbReference type="ARBA" id="ARBA00026184"/>
    </source>
</evidence>
<proteinExistence type="predicted"/>
<feature type="region of interest" description="Disordered" evidence="6">
    <location>
        <begin position="81"/>
        <end position="101"/>
    </location>
</feature>
<dbReference type="SMART" id="SM00320">
    <property type="entry name" value="WD40"/>
    <property type="match status" value="7"/>
</dbReference>
<feature type="repeat" description="WD" evidence="5">
    <location>
        <begin position="366"/>
        <end position="408"/>
    </location>
</feature>
<feature type="repeat" description="WD" evidence="5">
    <location>
        <begin position="476"/>
        <end position="517"/>
    </location>
</feature>
<dbReference type="PROSITE" id="PS50082">
    <property type="entry name" value="WD_REPEATS_2"/>
    <property type="match status" value="4"/>
</dbReference>
<dbReference type="GO" id="GO:0000398">
    <property type="term" value="P:mRNA splicing, via spliceosome"/>
    <property type="evidence" value="ECO:0007669"/>
    <property type="project" value="InterPro"/>
</dbReference>
<dbReference type="PANTHER" id="PTHR22848">
    <property type="entry name" value="WD40 REPEAT PROTEIN"/>
    <property type="match status" value="1"/>
</dbReference>
<feature type="repeat" description="WD" evidence="5">
    <location>
        <begin position="518"/>
        <end position="559"/>
    </location>
</feature>
<evidence type="ECO:0000256" key="6">
    <source>
        <dbReference type="SAM" id="MobiDB-lite"/>
    </source>
</evidence>
<reference evidence="8" key="1">
    <citation type="submission" date="2014-09" db="EMBL/GenBank/DDBJ databases">
        <authorList>
            <person name="Sharma Rahul"/>
            <person name="Thines Marco"/>
        </authorList>
    </citation>
    <scope>NUCLEOTIDE SEQUENCE [LARGE SCALE GENOMIC DNA]</scope>
</reference>
<dbReference type="InterPro" id="IPR020472">
    <property type="entry name" value="WD40_PAC1"/>
</dbReference>
<dbReference type="InterPro" id="IPR045184">
    <property type="entry name" value="SMU1"/>
</dbReference>
<dbReference type="STRING" id="401625.A0A0P1BMD5"/>
<evidence type="ECO:0000256" key="2">
    <source>
        <dbReference type="ARBA" id="ARBA00022574"/>
    </source>
</evidence>
<dbReference type="PROSITE" id="PS50294">
    <property type="entry name" value="WD_REPEATS_REGION"/>
    <property type="match status" value="2"/>
</dbReference>
<feature type="region of interest" description="Disordered" evidence="6">
    <location>
        <begin position="1"/>
        <end position="49"/>
    </location>
</feature>
<dbReference type="InterPro" id="IPR001680">
    <property type="entry name" value="WD40_rpt"/>
</dbReference>
<dbReference type="AlphaFoldDB" id="A0A0P1BMD5"/>
<evidence type="ECO:0000256" key="1">
    <source>
        <dbReference type="ARBA" id="ARBA00004324"/>
    </source>
</evidence>
<dbReference type="EMBL" id="CCYA01000265">
    <property type="protein sequence ID" value="CEH17923.1"/>
    <property type="molecule type" value="Genomic_DNA"/>
</dbReference>
<dbReference type="InterPro" id="IPR015943">
    <property type="entry name" value="WD40/YVTN_repeat-like_dom_sf"/>
</dbReference>
<keyword evidence="2 5" id="KW-0853">WD repeat</keyword>
<keyword evidence="3" id="KW-0677">Repeat</keyword>
<dbReference type="InterPro" id="IPR036322">
    <property type="entry name" value="WD40_repeat_dom_sf"/>
</dbReference>
<feature type="repeat" description="WD" evidence="5">
    <location>
        <begin position="408"/>
        <end position="439"/>
    </location>
</feature>
<accession>A0A0P1BMD5</accession>
<feature type="compositionally biased region" description="Low complexity" evidence="6">
    <location>
        <begin position="17"/>
        <end position="32"/>
    </location>
</feature>
<organism evidence="7 8">
    <name type="scientific">Ceraceosorus bombacis</name>
    <dbReference type="NCBI Taxonomy" id="401625"/>
    <lineage>
        <taxon>Eukaryota</taxon>
        <taxon>Fungi</taxon>
        <taxon>Dikarya</taxon>
        <taxon>Basidiomycota</taxon>
        <taxon>Ustilaginomycotina</taxon>
        <taxon>Exobasidiomycetes</taxon>
        <taxon>Ceraceosorales</taxon>
        <taxon>Ceraceosoraceae</taxon>
        <taxon>Ceraceosorus</taxon>
    </lineage>
</organism>
<dbReference type="Proteomes" id="UP000054845">
    <property type="component" value="Unassembled WGS sequence"/>
</dbReference>
<dbReference type="GO" id="GO:0016607">
    <property type="term" value="C:nuclear speck"/>
    <property type="evidence" value="ECO:0007669"/>
    <property type="project" value="UniProtKB-SubCell"/>
</dbReference>
<dbReference type="Pfam" id="PF00400">
    <property type="entry name" value="WD40"/>
    <property type="match status" value="6"/>
</dbReference>
<name>A0A0P1BMD5_9BASI</name>